<reference evidence="12 13" key="1">
    <citation type="submission" date="2017-12" db="EMBL/GenBank/DDBJ databases">
        <title>Genomics of Macrococcus caseolyticus.</title>
        <authorList>
            <person name="MacFadyen A.C."/>
            <person name="Paterson G.K."/>
        </authorList>
    </citation>
    <scope>NUCLEOTIDE SEQUENCE [LARGE SCALE GENOMIC DNA]</scope>
    <source>
        <strain evidence="12 13">5788_EF188</strain>
    </source>
</reference>
<keyword evidence="2" id="KW-0813">Transport</keyword>
<evidence type="ECO:0000313" key="12">
    <source>
        <dbReference type="EMBL" id="PKE26723.1"/>
    </source>
</evidence>
<feature type="domain" description="Cytochrome b/b6 C-terminal region profile" evidence="10">
    <location>
        <begin position="27"/>
        <end position="154"/>
    </location>
</feature>
<dbReference type="GO" id="GO:0009055">
    <property type="term" value="F:electron transfer activity"/>
    <property type="evidence" value="ECO:0007669"/>
    <property type="project" value="InterPro"/>
</dbReference>
<dbReference type="Gene3D" id="1.10.760.10">
    <property type="entry name" value="Cytochrome c-like domain"/>
    <property type="match status" value="1"/>
</dbReference>
<dbReference type="GO" id="GO:0005506">
    <property type="term" value="F:iron ion binding"/>
    <property type="evidence" value="ECO:0007669"/>
    <property type="project" value="InterPro"/>
</dbReference>
<accession>A0A2N0VQZ3</accession>
<comment type="caution">
    <text evidence="12">The sequence shown here is derived from an EMBL/GenBank/DDBJ whole genome shotgun (WGS) entry which is preliminary data.</text>
</comment>
<dbReference type="RefSeq" id="WP_012657016.1">
    <property type="nucleotide sequence ID" value="NZ_CABFNV010000003.1"/>
</dbReference>
<dbReference type="PROSITE" id="PS51007">
    <property type="entry name" value="CYTC"/>
    <property type="match status" value="1"/>
</dbReference>
<proteinExistence type="predicted"/>
<dbReference type="InterPro" id="IPR051811">
    <property type="entry name" value="Cytochrome_c550/c551-like"/>
</dbReference>
<feature type="domain" description="Cytochrome c" evidence="11">
    <location>
        <begin position="164"/>
        <end position="251"/>
    </location>
</feature>
<keyword evidence="5" id="KW-0479">Metal-binding</keyword>
<dbReference type="InterPro" id="IPR005798">
    <property type="entry name" value="Cyt_b/b6_C"/>
</dbReference>
<dbReference type="PRINTS" id="PR00605">
    <property type="entry name" value="CYTCHROMECIC"/>
</dbReference>
<evidence type="ECO:0000256" key="6">
    <source>
        <dbReference type="ARBA" id="ARBA00022982"/>
    </source>
</evidence>
<evidence type="ECO:0000313" key="13">
    <source>
        <dbReference type="Proteomes" id="UP000233482"/>
    </source>
</evidence>
<dbReference type="Gene3D" id="1.20.810.10">
    <property type="entry name" value="Cytochrome Bc1 Complex, Chain C"/>
    <property type="match status" value="1"/>
</dbReference>
<dbReference type="InterPro" id="IPR036909">
    <property type="entry name" value="Cyt_c-like_dom_sf"/>
</dbReference>
<dbReference type="EMBL" id="PIXC01000005">
    <property type="protein sequence ID" value="PKE26723.1"/>
    <property type="molecule type" value="Genomic_DNA"/>
</dbReference>
<evidence type="ECO:0000256" key="4">
    <source>
        <dbReference type="ARBA" id="ARBA00022692"/>
    </source>
</evidence>
<dbReference type="AlphaFoldDB" id="A0A2N0VQZ3"/>
<keyword evidence="9" id="KW-0472">Membrane</keyword>
<protein>
    <submittedName>
        <fullName evidence="12">Cytochrome C oxidase Cbb3</fullName>
    </submittedName>
</protein>
<gene>
    <name evidence="12" type="ORF">CW686_03360</name>
</gene>
<evidence type="ECO:0000256" key="2">
    <source>
        <dbReference type="ARBA" id="ARBA00022448"/>
    </source>
</evidence>
<name>A0A2N0VQZ3_9STAP</name>
<comment type="subcellular location">
    <subcellularLocation>
        <location evidence="1">Membrane</location>
        <topology evidence="1">Multi-pass membrane protein</topology>
    </subcellularLocation>
</comment>
<evidence type="ECO:0000256" key="9">
    <source>
        <dbReference type="ARBA" id="ARBA00023136"/>
    </source>
</evidence>
<dbReference type="InterPro" id="IPR027387">
    <property type="entry name" value="Cytb/b6-like_sf"/>
</dbReference>
<dbReference type="GO" id="GO:0016491">
    <property type="term" value="F:oxidoreductase activity"/>
    <property type="evidence" value="ECO:0007669"/>
    <property type="project" value="InterPro"/>
</dbReference>
<dbReference type="InterPro" id="IPR036150">
    <property type="entry name" value="Cyt_b/b6_C_sf"/>
</dbReference>
<keyword evidence="8" id="KW-0408">Iron</keyword>
<dbReference type="PANTHER" id="PTHR37823">
    <property type="entry name" value="CYTOCHROME C-553-LIKE"/>
    <property type="match status" value="1"/>
</dbReference>
<dbReference type="PROSITE" id="PS51003">
    <property type="entry name" value="CYTB_CTER"/>
    <property type="match status" value="1"/>
</dbReference>
<dbReference type="GO" id="GO:0016020">
    <property type="term" value="C:membrane"/>
    <property type="evidence" value="ECO:0007669"/>
    <property type="project" value="UniProtKB-SubCell"/>
</dbReference>
<dbReference type="GeneID" id="61129027"/>
<keyword evidence="6" id="KW-0249">Electron transport</keyword>
<evidence type="ECO:0000256" key="5">
    <source>
        <dbReference type="ARBA" id="ARBA00022723"/>
    </source>
</evidence>
<dbReference type="InterPro" id="IPR008168">
    <property type="entry name" value="Cyt_C_IC"/>
</dbReference>
<dbReference type="PANTHER" id="PTHR37823:SF4">
    <property type="entry name" value="MENAQUINOL-CYTOCHROME C REDUCTASE CYTOCHROME B_C SUBUNIT"/>
    <property type="match status" value="1"/>
</dbReference>
<evidence type="ECO:0000259" key="11">
    <source>
        <dbReference type="PROSITE" id="PS51007"/>
    </source>
</evidence>
<dbReference type="Pfam" id="PF00032">
    <property type="entry name" value="Cytochrom_B_C"/>
    <property type="match status" value="1"/>
</dbReference>
<evidence type="ECO:0000256" key="3">
    <source>
        <dbReference type="ARBA" id="ARBA00022617"/>
    </source>
</evidence>
<evidence type="ECO:0000256" key="8">
    <source>
        <dbReference type="ARBA" id="ARBA00023004"/>
    </source>
</evidence>
<keyword evidence="3" id="KW-0349">Heme</keyword>
<dbReference type="Proteomes" id="UP000233482">
    <property type="component" value="Unassembled WGS sequence"/>
</dbReference>
<organism evidence="12 13">
    <name type="scientific">Macrococcoides caseolyticum</name>
    <dbReference type="NCBI Taxonomy" id="69966"/>
    <lineage>
        <taxon>Bacteria</taxon>
        <taxon>Bacillati</taxon>
        <taxon>Bacillota</taxon>
        <taxon>Bacilli</taxon>
        <taxon>Bacillales</taxon>
        <taxon>Staphylococcaceae</taxon>
        <taxon>Macrococcoides</taxon>
    </lineage>
</organism>
<evidence type="ECO:0000259" key="10">
    <source>
        <dbReference type="PROSITE" id="PS51003"/>
    </source>
</evidence>
<dbReference type="InterPro" id="IPR009056">
    <property type="entry name" value="Cyt_c-like_dom"/>
</dbReference>
<evidence type="ECO:0000256" key="7">
    <source>
        <dbReference type="ARBA" id="ARBA00022989"/>
    </source>
</evidence>
<evidence type="ECO:0000256" key="1">
    <source>
        <dbReference type="ARBA" id="ARBA00004141"/>
    </source>
</evidence>
<dbReference type="SUPFAM" id="SSF46626">
    <property type="entry name" value="Cytochrome c"/>
    <property type="match status" value="1"/>
</dbReference>
<dbReference type="GO" id="GO:0020037">
    <property type="term" value="F:heme binding"/>
    <property type="evidence" value="ECO:0007669"/>
    <property type="project" value="InterPro"/>
</dbReference>
<keyword evidence="7" id="KW-1133">Transmembrane helix</keyword>
<sequence>MHRGKGMKFVGDSRIKSYEKPKLNRDYSEFPGKTESFWPDFLLKEWMTGAVFLVAYLCLTVAHPSPLERIADPSDTGYTPLPDWYFLFLYQILKYTYASGPFNTFGAIVMPGIAFGALMLAPWLDRGPERKWNKRPLASGFMLLAVAIIFYTTWESSHYHDWKKQAAQGKIVFTNLDKKDPTYEKIIKSNCTSCHGGELTGGAGPNLVKANLPAAGVKGFVENGSGAMPSFKDTLTKEQIDEVSKFIEGLEETDENGKPLKK</sequence>
<dbReference type="OMA" id="PMPDWYF"/>
<dbReference type="Pfam" id="PF13442">
    <property type="entry name" value="Cytochrome_CBB3"/>
    <property type="match status" value="1"/>
</dbReference>
<keyword evidence="4" id="KW-0812">Transmembrane</keyword>
<dbReference type="SUPFAM" id="SSF81648">
    <property type="entry name" value="a domain/subunit of cytochrome bc1 complex (Ubiquinol-cytochrome c reductase)"/>
    <property type="match status" value="1"/>
</dbReference>